<accession>A0A9P7YXA3</accession>
<feature type="compositionally biased region" description="Acidic residues" evidence="16">
    <location>
        <begin position="322"/>
        <end position="334"/>
    </location>
</feature>
<evidence type="ECO:0000256" key="16">
    <source>
        <dbReference type="SAM" id="MobiDB-lite"/>
    </source>
</evidence>
<dbReference type="AlphaFoldDB" id="A0A9P7YXA3"/>
<keyword evidence="19" id="KW-1185">Reference proteome</keyword>
<evidence type="ECO:0000256" key="8">
    <source>
        <dbReference type="ARBA" id="ARBA00022763"/>
    </source>
</evidence>
<evidence type="ECO:0000259" key="17">
    <source>
        <dbReference type="Pfam" id="PF08746"/>
    </source>
</evidence>
<comment type="catalytic activity">
    <reaction evidence="1 15">
        <text>S-ubiquitinyl-[E2 ubiquitin-conjugating enzyme]-L-cysteine + [acceptor protein]-L-lysine = [E2 ubiquitin-conjugating enzyme]-L-cysteine + N(6)-ubiquitinyl-[acceptor protein]-L-lysine.</text>
        <dbReference type="EC" id="2.3.2.27"/>
    </reaction>
</comment>
<evidence type="ECO:0000256" key="13">
    <source>
        <dbReference type="ARBA" id="ARBA00023204"/>
    </source>
</evidence>
<keyword evidence="14 15" id="KW-0539">Nucleus</keyword>
<evidence type="ECO:0000256" key="5">
    <source>
        <dbReference type="ARBA" id="ARBA00019422"/>
    </source>
</evidence>
<evidence type="ECO:0000256" key="6">
    <source>
        <dbReference type="ARBA" id="ARBA00022679"/>
    </source>
</evidence>
<dbReference type="Gene3D" id="3.90.1150.220">
    <property type="match status" value="1"/>
</dbReference>
<keyword evidence="11 15" id="KW-0862">Zinc</keyword>
<dbReference type="PANTHER" id="PTHR20973:SF0">
    <property type="entry name" value="NON-STRUCTURAL MAINTENANCE OF CHROMOSOMES ELEMENT 1 HOMOLOG"/>
    <property type="match status" value="1"/>
</dbReference>
<evidence type="ECO:0000256" key="15">
    <source>
        <dbReference type="RuleBase" id="RU368018"/>
    </source>
</evidence>
<dbReference type="GO" id="GO:0008270">
    <property type="term" value="F:zinc ion binding"/>
    <property type="evidence" value="ECO:0007669"/>
    <property type="project" value="UniProtKB-KW"/>
</dbReference>
<dbReference type="Proteomes" id="UP000887226">
    <property type="component" value="Unassembled WGS sequence"/>
</dbReference>
<dbReference type="InterPro" id="IPR014857">
    <property type="entry name" value="Nse1_RING_C4HC3-type"/>
</dbReference>
<sequence length="365" mass="40978">MSDDGYGQGYNHGNRAFLQAIMARGAITLKEGKVVLAQILSIEQNRRISADDVSNEDFKVYISAAQDAVAPFDYEISNTQHQQTKTRYWALVNTNSDPSTQLATTHTAEEIGFVQRMLGAMFETYNTKRKEVMAVSSMQALKRSVIKPNLEDNSHTSDKGLTQHEAEKCLGVLVEEGWFELSMESYYTLTPRALMELKTWLIAMFNDPEDEEEGHRIKNCEACKEIITTGQRCANLECLVRLHDICQQAFWKSRKGTEKKCPKCKTPWVQDENFVGQRVVTKTDDYLRGKRKSGISSSGGAARRRLQVEKNGDKDVGGEGEGVAEVEDEEDDVEDRSRKMTSPPLGSSPPQGEDGDDHTDMDEDD</sequence>
<dbReference type="GO" id="GO:0005634">
    <property type="term" value="C:nucleus"/>
    <property type="evidence" value="ECO:0007669"/>
    <property type="project" value="UniProtKB-SubCell"/>
</dbReference>
<keyword evidence="12 15" id="KW-0233">DNA recombination</keyword>
<comment type="subcellular location">
    <subcellularLocation>
        <location evidence="2 15">Nucleus</location>
    </subcellularLocation>
</comment>
<evidence type="ECO:0000256" key="1">
    <source>
        <dbReference type="ARBA" id="ARBA00000900"/>
    </source>
</evidence>
<comment type="function">
    <text evidence="15">Acts in a DNA repair pathway for removal of UV-induced DNA damage that is distinct from classical nucleotide excision repair and in repair of ionizing radiation damage. Functions in homologous recombination repair of DNA double strand breaks and in recovery of stalled replication forks.</text>
</comment>
<feature type="compositionally biased region" description="Basic and acidic residues" evidence="16">
    <location>
        <begin position="306"/>
        <end position="317"/>
    </location>
</feature>
<evidence type="ECO:0000313" key="18">
    <source>
        <dbReference type="EMBL" id="KAG9241654.1"/>
    </source>
</evidence>
<dbReference type="GO" id="GO:0000724">
    <property type="term" value="P:double-strand break repair via homologous recombination"/>
    <property type="evidence" value="ECO:0007669"/>
    <property type="project" value="TreeGrafter"/>
</dbReference>
<evidence type="ECO:0000256" key="2">
    <source>
        <dbReference type="ARBA" id="ARBA00004123"/>
    </source>
</evidence>
<keyword evidence="8 15" id="KW-0227">DNA damage</keyword>
<feature type="compositionally biased region" description="Acidic residues" evidence="16">
    <location>
        <begin position="353"/>
        <end position="365"/>
    </location>
</feature>
<dbReference type="InterPro" id="IPR013083">
    <property type="entry name" value="Znf_RING/FYVE/PHD"/>
</dbReference>
<dbReference type="Pfam" id="PF08746">
    <property type="entry name" value="zf-RING-like"/>
    <property type="match status" value="1"/>
</dbReference>
<evidence type="ECO:0000256" key="14">
    <source>
        <dbReference type="ARBA" id="ARBA00023242"/>
    </source>
</evidence>
<dbReference type="GO" id="GO:0030915">
    <property type="term" value="C:Smc5-Smc6 complex"/>
    <property type="evidence" value="ECO:0007669"/>
    <property type="project" value="UniProtKB-UniRule"/>
</dbReference>
<dbReference type="EMBL" id="MU254175">
    <property type="protein sequence ID" value="KAG9241654.1"/>
    <property type="molecule type" value="Genomic_DNA"/>
</dbReference>
<name>A0A9P7YXA3_9HELO</name>
<feature type="domain" description="Non-structural maintenance of chromosomes element 1 RING C4HC3-type" evidence="17">
    <location>
        <begin position="220"/>
        <end position="264"/>
    </location>
</feature>
<comment type="caution">
    <text evidence="18">The sequence shown here is derived from an EMBL/GenBank/DDBJ whole genome shotgun (WGS) entry which is preliminary data.</text>
</comment>
<dbReference type="CDD" id="cd16493">
    <property type="entry name" value="RING-CH-C4HC3_NSE1"/>
    <property type="match status" value="1"/>
</dbReference>
<keyword evidence="6 15" id="KW-0808">Transferase</keyword>
<dbReference type="Gene3D" id="1.10.10.10">
    <property type="entry name" value="Winged helix-like DNA-binding domain superfamily/Winged helix DNA-binding domain"/>
    <property type="match status" value="1"/>
</dbReference>
<dbReference type="InterPro" id="IPR011513">
    <property type="entry name" value="Nse1"/>
</dbReference>
<proteinExistence type="inferred from homology"/>
<gene>
    <name evidence="18" type="ORF">BJ878DRAFT_427636</name>
</gene>
<dbReference type="GO" id="GO:0061630">
    <property type="term" value="F:ubiquitin protein ligase activity"/>
    <property type="evidence" value="ECO:0007669"/>
    <property type="project" value="UniProtKB-EC"/>
</dbReference>
<protein>
    <recommendedName>
        <fullName evidence="5 15">Non-structural maintenance of chromosomes element 1 homolog</fullName>
        <ecNumber evidence="4 15">2.3.2.27</ecNumber>
    </recommendedName>
</protein>
<comment type="similarity">
    <text evidence="3 15">Belongs to the NSE1 family.</text>
</comment>
<reference evidence="18" key="1">
    <citation type="journal article" date="2021" name="IMA Fungus">
        <title>Genomic characterization of three marine fungi, including Emericellopsis atlantica sp. nov. with signatures of a generalist lifestyle and marine biomass degradation.</title>
        <authorList>
            <person name="Hagestad O.C."/>
            <person name="Hou L."/>
            <person name="Andersen J.H."/>
            <person name="Hansen E.H."/>
            <person name="Altermark B."/>
            <person name="Li C."/>
            <person name="Kuhnert E."/>
            <person name="Cox R.J."/>
            <person name="Crous P.W."/>
            <person name="Spatafora J.W."/>
            <person name="Lail K."/>
            <person name="Amirebrahimi M."/>
            <person name="Lipzen A."/>
            <person name="Pangilinan J."/>
            <person name="Andreopoulos W."/>
            <person name="Hayes R.D."/>
            <person name="Ng V."/>
            <person name="Grigoriev I.V."/>
            <person name="Jackson S.A."/>
            <person name="Sutton T.D.S."/>
            <person name="Dobson A.D.W."/>
            <person name="Rama T."/>
        </authorList>
    </citation>
    <scope>NUCLEOTIDE SEQUENCE</scope>
    <source>
        <strain evidence="18">TRa3180A</strain>
    </source>
</reference>
<evidence type="ECO:0000256" key="10">
    <source>
        <dbReference type="ARBA" id="ARBA00022786"/>
    </source>
</evidence>
<evidence type="ECO:0000256" key="12">
    <source>
        <dbReference type="ARBA" id="ARBA00023172"/>
    </source>
</evidence>
<dbReference type="Pfam" id="PF07574">
    <property type="entry name" value="SMC_Nse1"/>
    <property type="match status" value="1"/>
</dbReference>
<keyword evidence="10 15" id="KW-0833">Ubl conjugation pathway</keyword>
<keyword evidence="9 15" id="KW-0863">Zinc-finger</keyword>
<keyword evidence="13 15" id="KW-0234">DNA repair</keyword>
<evidence type="ECO:0000256" key="11">
    <source>
        <dbReference type="ARBA" id="ARBA00022833"/>
    </source>
</evidence>
<evidence type="ECO:0000256" key="7">
    <source>
        <dbReference type="ARBA" id="ARBA00022723"/>
    </source>
</evidence>
<organism evidence="18 19">
    <name type="scientific">Calycina marina</name>
    <dbReference type="NCBI Taxonomy" id="1763456"/>
    <lineage>
        <taxon>Eukaryota</taxon>
        <taxon>Fungi</taxon>
        <taxon>Dikarya</taxon>
        <taxon>Ascomycota</taxon>
        <taxon>Pezizomycotina</taxon>
        <taxon>Leotiomycetes</taxon>
        <taxon>Helotiales</taxon>
        <taxon>Pezizellaceae</taxon>
        <taxon>Calycina</taxon>
    </lineage>
</organism>
<evidence type="ECO:0000256" key="3">
    <source>
        <dbReference type="ARBA" id="ARBA00010258"/>
    </source>
</evidence>
<evidence type="ECO:0000256" key="4">
    <source>
        <dbReference type="ARBA" id="ARBA00012483"/>
    </source>
</evidence>
<evidence type="ECO:0000256" key="9">
    <source>
        <dbReference type="ARBA" id="ARBA00022771"/>
    </source>
</evidence>
<comment type="subunit">
    <text evidence="15">Component of the Smc5-Smc6 complex.</text>
</comment>
<dbReference type="PANTHER" id="PTHR20973">
    <property type="entry name" value="NON-SMC ELEMENT 1-RELATED"/>
    <property type="match status" value="1"/>
</dbReference>
<dbReference type="SUPFAM" id="SSF57850">
    <property type="entry name" value="RING/U-box"/>
    <property type="match status" value="1"/>
</dbReference>
<evidence type="ECO:0000313" key="19">
    <source>
        <dbReference type="Proteomes" id="UP000887226"/>
    </source>
</evidence>
<dbReference type="EC" id="2.3.2.27" evidence="4 15"/>
<dbReference type="OrthoDB" id="185455at2759"/>
<dbReference type="InterPro" id="IPR036388">
    <property type="entry name" value="WH-like_DNA-bd_sf"/>
</dbReference>
<dbReference type="Gene3D" id="3.30.40.10">
    <property type="entry name" value="Zinc/RING finger domain, C3HC4 (zinc finger)"/>
    <property type="match status" value="1"/>
</dbReference>
<feature type="region of interest" description="Disordered" evidence="16">
    <location>
        <begin position="289"/>
        <end position="365"/>
    </location>
</feature>
<keyword evidence="7 15" id="KW-0479">Metal-binding</keyword>